<organism evidence="2 3">
    <name type="scientific">Polymorphobacter multimanifer</name>
    <dbReference type="NCBI Taxonomy" id="1070431"/>
    <lineage>
        <taxon>Bacteria</taxon>
        <taxon>Pseudomonadati</taxon>
        <taxon>Pseudomonadota</taxon>
        <taxon>Alphaproteobacteria</taxon>
        <taxon>Sphingomonadales</taxon>
        <taxon>Sphingosinicellaceae</taxon>
        <taxon>Polymorphobacter</taxon>
    </lineage>
</organism>
<keyword evidence="1" id="KW-0472">Membrane</keyword>
<keyword evidence="1" id="KW-1133">Transmembrane helix</keyword>
<dbReference type="EMBL" id="JACIIV010000044">
    <property type="protein sequence ID" value="MBB6229363.1"/>
    <property type="molecule type" value="Genomic_DNA"/>
</dbReference>
<feature type="transmembrane region" description="Helical" evidence="1">
    <location>
        <begin position="45"/>
        <end position="65"/>
    </location>
</feature>
<evidence type="ECO:0000313" key="2">
    <source>
        <dbReference type="EMBL" id="MBB6229363.1"/>
    </source>
</evidence>
<dbReference type="Proteomes" id="UP000538147">
    <property type="component" value="Unassembled WGS sequence"/>
</dbReference>
<proteinExistence type="predicted"/>
<accession>A0A841LE97</accession>
<dbReference type="Pfam" id="PF05309">
    <property type="entry name" value="TraE"/>
    <property type="match status" value="1"/>
</dbReference>
<gene>
    <name evidence="2" type="ORF">FHS79_003564</name>
</gene>
<dbReference type="InterPro" id="IPR007973">
    <property type="entry name" value="Pilus_assembly_TraE"/>
</dbReference>
<comment type="caution">
    <text evidence="2">The sequence shown here is derived from an EMBL/GenBank/DDBJ whole genome shotgun (WGS) entry which is preliminary data.</text>
</comment>
<evidence type="ECO:0000313" key="3">
    <source>
        <dbReference type="Proteomes" id="UP000538147"/>
    </source>
</evidence>
<dbReference type="AlphaFoldDB" id="A0A841LE97"/>
<evidence type="ECO:0000256" key="1">
    <source>
        <dbReference type="SAM" id="Phobius"/>
    </source>
</evidence>
<keyword evidence="1" id="KW-0812">Transmembrane</keyword>
<sequence>MAFAAGVHRHEADTALALSPARGVTHMLADIAHERSQALLKQRNMLAVLVLTLIGLMMVIIMMFVSRDREIVLQPVLSRPLTISSAGVTAEYLEMVTRDTSIIVLNRSSEALDYWMNEVLKIVHPSAYGLVKADLVKIVTEQKGSDVSQSFLMSGMKVDPKKLTSEVSGTVTTFVGKKVISSAKRTFQFRWSYAGLTLSMSGFGEIVPIDKEAGQ</sequence>
<protein>
    <submittedName>
        <fullName evidence="2">Conjugal transfer pilus assembly protein TraE</fullName>
    </submittedName>
</protein>
<keyword evidence="3" id="KW-1185">Reference proteome</keyword>
<reference evidence="2 3" key="1">
    <citation type="submission" date="2020-08" db="EMBL/GenBank/DDBJ databases">
        <title>Genomic Encyclopedia of Type Strains, Phase IV (KMG-IV): sequencing the most valuable type-strain genomes for metagenomic binning, comparative biology and taxonomic classification.</title>
        <authorList>
            <person name="Goeker M."/>
        </authorList>
    </citation>
    <scope>NUCLEOTIDE SEQUENCE [LARGE SCALE GENOMIC DNA]</scope>
    <source>
        <strain evidence="2 3">DSM 102189</strain>
    </source>
</reference>
<name>A0A841LE97_9SPHN</name>